<dbReference type="Pfam" id="PF04075">
    <property type="entry name" value="F420H2_quin_red"/>
    <property type="match status" value="1"/>
</dbReference>
<dbReference type="Gene3D" id="2.30.110.10">
    <property type="entry name" value="Electron Transport, Fmn-binding Protein, Chain A"/>
    <property type="match status" value="1"/>
</dbReference>
<keyword evidence="4" id="KW-1185">Reference proteome</keyword>
<gene>
    <name evidence="3" type="ORF">KO481_23025</name>
</gene>
<dbReference type="Proteomes" id="UP000733379">
    <property type="component" value="Unassembled WGS sequence"/>
</dbReference>
<evidence type="ECO:0000313" key="3">
    <source>
        <dbReference type="EMBL" id="MBU3064393.1"/>
    </source>
</evidence>
<dbReference type="PANTHER" id="PTHR39428:SF1">
    <property type="entry name" value="F420H(2)-DEPENDENT QUINONE REDUCTASE RV1261C"/>
    <property type="match status" value="1"/>
</dbReference>
<dbReference type="PANTHER" id="PTHR39428">
    <property type="entry name" value="F420H(2)-DEPENDENT QUINONE REDUCTASE RV1261C"/>
    <property type="match status" value="1"/>
</dbReference>
<evidence type="ECO:0000313" key="4">
    <source>
        <dbReference type="Proteomes" id="UP000733379"/>
    </source>
</evidence>
<organism evidence="3 4">
    <name type="scientific">Nocardia albiluteola</name>
    <dbReference type="NCBI Taxonomy" id="2842303"/>
    <lineage>
        <taxon>Bacteria</taxon>
        <taxon>Bacillati</taxon>
        <taxon>Actinomycetota</taxon>
        <taxon>Actinomycetes</taxon>
        <taxon>Mycobacteriales</taxon>
        <taxon>Nocardiaceae</taxon>
        <taxon>Nocardia</taxon>
    </lineage>
</organism>
<sequence length="159" mass="17849">MPKSPLPALGRAIGRRPLVMRAAPAILALERLVRRVTRGRHGVLDLAGLPSMQLTVPGRKTGVPRTVSLLYVPDGPDTLLLVGSNWGRPQHPSWSANLNAAEFAEIHTRGERFEVKVRRMSGPDRYRAWNRALAAWPGYAMEQRLAPDRPFRLYELTRI</sequence>
<reference evidence="3 4" key="1">
    <citation type="submission" date="2021-06" db="EMBL/GenBank/DDBJ databases">
        <title>Actinomycetes sequencing.</title>
        <authorList>
            <person name="Shan Q."/>
        </authorList>
    </citation>
    <scope>NUCLEOTIDE SEQUENCE [LARGE SCALE GENOMIC DNA]</scope>
    <source>
        <strain evidence="3 4">NEAU-G5</strain>
    </source>
</reference>
<dbReference type="NCBIfam" id="TIGR00026">
    <property type="entry name" value="hi_GC_TIGR00026"/>
    <property type="match status" value="1"/>
</dbReference>
<protein>
    <submittedName>
        <fullName evidence="3">Nitroreductase family deazaflavin-dependent oxidoreductase</fullName>
    </submittedName>
</protein>
<comment type="catalytic activity">
    <reaction evidence="2">
        <text>oxidized coenzyme F420-(gamma-L-Glu)(n) + a quinol + H(+) = reduced coenzyme F420-(gamma-L-Glu)(n) + a quinone</text>
        <dbReference type="Rhea" id="RHEA:39663"/>
        <dbReference type="Rhea" id="RHEA-COMP:12939"/>
        <dbReference type="Rhea" id="RHEA-COMP:14378"/>
        <dbReference type="ChEBI" id="CHEBI:15378"/>
        <dbReference type="ChEBI" id="CHEBI:24646"/>
        <dbReference type="ChEBI" id="CHEBI:132124"/>
        <dbReference type="ChEBI" id="CHEBI:133980"/>
        <dbReference type="ChEBI" id="CHEBI:139511"/>
    </reaction>
</comment>
<dbReference type="InterPro" id="IPR004378">
    <property type="entry name" value="F420H2_quin_Rdtase"/>
</dbReference>
<evidence type="ECO:0000256" key="2">
    <source>
        <dbReference type="ARBA" id="ARBA00049106"/>
    </source>
</evidence>
<name>A0ABS6B599_9NOCA</name>
<dbReference type="EMBL" id="JAHKNI010000007">
    <property type="protein sequence ID" value="MBU3064393.1"/>
    <property type="molecule type" value="Genomic_DNA"/>
</dbReference>
<proteinExistence type="inferred from homology"/>
<dbReference type="RefSeq" id="WP_215919520.1">
    <property type="nucleotide sequence ID" value="NZ_JAHKNI010000007.1"/>
</dbReference>
<evidence type="ECO:0000256" key="1">
    <source>
        <dbReference type="ARBA" id="ARBA00008710"/>
    </source>
</evidence>
<dbReference type="InterPro" id="IPR012349">
    <property type="entry name" value="Split_barrel_FMN-bd"/>
</dbReference>
<accession>A0ABS6B599</accession>
<comment type="caution">
    <text evidence="3">The sequence shown here is derived from an EMBL/GenBank/DDBJ whole genome shotgun (WGS) entry which is preliminary data.</text>
</comment>
<comment type="similarity">
    <text evidence="1">Belongs to the F420H(2)-dependent quinone reductase family.</text>
</comment>